<dbReference type="InParanoid" id="Q01S27"/>
<sequence length="395" mass="44907">MGAAAALASLHFTEPHPEALARLDRAQRLAALDFCHHAGLALLVRDVLPEATARDAANNLLRLRTLEETYRELAALPVEFVALKGITQCELFGIRPEDRAQSDIDLYCPRATVEVARDALVAAGYLPIAGLEAFPTDHLPALLRPHSWRWRGDFFDPEMPLAIELHFQFWNPGLESLPAEGVDEFWTRRLRRRGLTVLSPPDAVAYSALHLLKHVLHGDTRPFHVYELASFLHRHAGDTDFWAGWRTLHSASLRRLQTVSFLLAESWFGCRLAPDVLAEAERLPRATRVWFQTFATSPAVQRFHPNKDELWLHLSLLDSKLDKLRVARRRLIPTNLPPPARATATASRRTVYAAWLWTRLRHHTISLGTTLTSALRWWRITSRDRQGAQPARHRS</sequence>
<proteinExistence type="predicted"/>
<gene>
    <name evidence="1" type="ordered locus">Acid_6621</name>
</gene>
<dbReference type="HOGENOM" id="CLU_698103_0_0_0"/>
<dbReference type="STRING" id="234267.Acid_6621"/>
<dbReference type="AlphaFoldDB" id="Q01S27"/>
<dbReference type="Pfam" id="PF14907">
    <property type="entry name" value="NTP_transf_5"/>
    <property type="match status" value="1"/>
</dbReference>
<organism evidence="1">
    <name type="scientific">Solibacter usitatus (strain Ellin6076)</name>
    <dbReference type="NCBI Taxonomy" id="234267"/>
    <lineage>
        <taxon>Bacteria</taxon>
        <taxon>Pseudomonadati</taxon>
        <taxon>Acidobacteriota</taxon>
        <taxon>Terriglobia</taxon>
        <taxon>Bryobacterales</taxon>
        <taxon>Solibacteraceae</taxon>
        <taxon>Candidatus Solibacter</taxon>
    </lineage>
</organism>
<accession>Q01S27</accession>
<dbReference type="InterPro" id="IPR039498">
    <property type="entry name" value="NTP_transf_5"/>
</dbReference>
<name>Q01S27_SOLUE</name>
<evidence type="ECO:0000313" key="1">
    <source>
        <dbReference type="EMBL" id="ABJ87543.1"/>
    </source>
</evidence>
<dbReference type="eggNOG" id="COG1596">
    <property type="taxonomic scope" value="Bacteria"/>
</dbReference>
<evidence type="ECO:0008006" key="2">
    <source>
        <dbReference type="Google" id="ProtNLM"/>
    </source>
</evidence>
<dbReference type="EMBL" id="CP000473">
    <property type="protein sequence ID" value="ABJ87543.1"/>
    <property type="molecule type" value="Genomic_DNA"/>
</dbReference>
<protein>
    <recommendedName>
        <fullName evidence="2">Nucleotidyltransferase family protein</fullName>
    </recommendedName>
</protein>
<reference evidence="1" key="1">
    <citation type="submission" date="2006-10" db="EMBL/GenBank/DDBJ databases">
        <title>Complete sequence of Solibacter usitatus Ellin6076.</title>
        <authorList>
            <consortium name="US DOE Joint Genome Institute"/>
            <person name="Copeland A."/>
            <person name="Lucas S."/>
            <person name="Lapidus A."/>
            <person name="Barry K."/>
            <person name="Detter J.C."/>
            <person name="Glavina del Rio T."/>
            <person name="Hammon N."/>
            <person name="Israni S."/>
            <person name="Dalin E."/>
            <person name="Tice H."/>
            <person name="Pitluck S."/>
            <person name="Thompson L.S."/>
            <person name="Brettin T."/>
            <person name="Bruce D."/>
            <person name="Han C."/>
            <person name="Tapia R."/>
            <person name="Gilna P."/>
            <person name="Schmutz J."/>
            <person name="Larimer F."/>
            <person name="Land M."/>
            <person name="Hauser L."/>
            <person name="Kyrpides N."/>
            <person name="Mikhailova N."/>
            <person name="Janssen P.H."/>
            <person name="Kuske C.R."/>
            <person name="Richardson P."/>
        </authorList>
    </citation>
    <scope>NUCLEOTIDE SEQUENCE</scope>
    <source>
        <strain evidence="1">Ellin6076</strain>
    </source>
</reference>
<dbReference type="KEGG" id="sus:Acid_6621"/>